<keyword evidence="2" id="KW-0472">Membrane</keyword>
<keyword evidence="4" id="KW-1185">Reference proteome</keyword>
<evidence type="ECO:0000256" key="2">
    <source>
        <dbReference type="SAM" id="Phobius"/>
    </source>
</evidence>
<name>A0A5C1Y7N2_9MICO</name>
<evidence type="ECO:0000313" key="4">
    <source>
        <dbReference type="Proteomes" id="UP000322159"/>
    </source>
</evidence>
<gene>
    <name evidence="3" type="ORF">FLP23_03765</name>
</gene>
<feature type="compositionally biased region" description="Low complexity" evidence="1">
    <location>
        <begin position="25"/>
        <end position="41"/>
    </location>
</feature>
<reference evidence="3 4" key="1">
    <citation type="submission" date="2019-09" db="EMBL/GenBank/DDBJ databases">
        <title>Genome sequencing of strain KACC 19322.</title>
        <authorList>
            <person name="Heo J."/>
            <person name="Kim S.-J."/>
            <person name="Kim J.-S."/>
            <person name="Hong S.-B."/>
            <person name="Kwon S.-W."/>
        </authorList>
    </citation>
    <scope>NUCLEOTIDE SEQUENCE [LARGE SCALE GENOMIC DNA]</scope>
    <source>
        <strain evidence="3 4">KACC 19322</strain>
    </source>
</reference>
<dbReference type="EMBL" id="CP043504">
    <property type="protein sequence ID" value="QEO09205.1"/>
    <property type="molecule type" value="Genomic_DNA"/>
</dbReference>
<evidence type="ECO:0000313" key="3">
    <source>
        <dbReference type="EMBL" id="QEO09205.1"/>
    </source>
</evidence>
<keyword evidence="2" id="KW-1133">Transmembrane helix</keyword>
<sequence length="178" mass="19223">MAETIDPRFDPAFQRGYSGTVTTGSRAEAAARRSAPYVASALQRPSSDPPPAERQRVAEQVPPPPPAPDAAVEQLAPVVVQVPEQTLRAPWTNPFVVAVTVLGIGVLSFGVWLIQETFRMFEEDNGFGSQMDYWLMQSTLFSGPVAIAVGVAILAGVLFLCAGYWARRPRVAPTPLED</sequence>
<feature type="transmembrane region" description="Helical" evidence="2">
    <location>
        <begin position="95"/>
        <end position="114"/>
    </location>
</feature>
<keyword evidence="2" id="KW-0812">Transmembrane</keyword>
<dbReference type="OrthoDB" id="5120214at2"/>
<accession>A0A5C1Y7N2</accession>
<dbReference type="Proteomes" id="UP000322159">
    <property type="component" value="Chromosome"/>
</dbReference>
<dbReference type="KEGG" id="lyk:FLP23_03765"/>
<evidence type="ECO:0000256" key="1">
    <source>
        <dbReference type="SAM" id="MobiDB-lite"/>
    </source>
</evidence>
<organism evidence="3 4">
    <name type="scientific">Protaetiibacter larvae</name>
    <dbReference type="NCBI Taxonomy" id="2592654"/>
    <lineage>
        <taxon>Bacteria</taxon>
        <taxon>Bacillati</taxon>
        <taxon>Actinomycetota</taxon>
        <taxon>Actinomycetes</taxon>
        <taxon>Micrococcales</taxon>
        <taxon>Microbacteriaceae</taxon>
        <taxon>Protaetiibacter</taxon>
    </lineage>
</organism>
<feature type="transmembrane region" description="Helical" evidence="2">
    <location>
        <begin position="134"/>
        <end position="160"/>
    </location>
</feature>
<dbReference type="AlphaFoldDB" id="A0A5C1Y7N2"/>
<dbReference type="RefSeq" id="WP_149324635.1">
    <property type="nucleotide sequence ID" value="NZ_CP043504.1"/>
</dbReference>
<feature type="region of interest" description="Disordered" evidence="1">
    <location>
        <begin position="1"/>
        <end position="69"/>
    </location>
</feature>
<protein>
    <submittedName>
        <fullName evidence="3">Uncharacterized protein</fullName>
    </submittedName>
</protein>
<proteinExistence type="predicted"/>